<reference evidence="3" key="1">
    <citation type="submission" date="2017-12" db="EMBL/GenBank/DDBJ databases">
        <title>Gene loss provides genomic basis for host adaptation in cereal stripe rust fungi.</title>
        <authorList>
            <person name="Xia C."/>
        </authorList>
    </citation>
    <scope>NUCLEOTIDE SEQUENCE [LARGE SCALE GENOMIC DNA]</scope>
    <source>
        <strain evidence="3">93-210</strain>
    </source>
</reference>
<gene>
    <name evidence="3" type="ORF">PSTT_15629</name>
</gene>
<evidence type="ECO:0000313" key="4">
    <source>
        <dbReference type="Proteomes" id="UP000239156"/>
    </source>
</evidence>
<dbReference type="VEuPathDB" id="FungiDB:PSHT_12279"/>
<dbReference type="AlphaFoldDB" id="A0A2S4UGZ0"/>
<dbReference type="EMBL" id="PKSL01000295">
    <property type="protein sequence ID" value="POV96486.1"/>
    <property type="molecule type" value="Genomic_DNA"/>
</dbReference>
<evidence type="ECO:0000256" key="1">
    <source>
        <dbReference type="SAM" id="MobiDB-lite"/>
    </source>
</evidence>
<keyword evidence="2" id="KW-0472">Membrane</keyword>
<feature type="region of interest" description="Disordered" evidence="1">
    <location>
        <begin position="110"/>
        <end position="140"/>
    </location>
</feature>
<feature type="transmembrane region" description="Helical" evidence="2">
    <location>
        <begin position="71"/>
        <end position="90"/>
    </location>
</feature>
<evidence type="ECO:0000256" key="2">
    <source>
        <dbReference type="SAM" id="Phobius"/>
    </source>
</evidence>
<organism evidence="3 4">
    <name type="scientific">Puccinia striiformis</name>
    <dbReference type="NCBI Taxonomy" id="27350"/>
    <lineage>
        <taxon>Eukaryota</taxon>
        <taxon>Fungi</taxon>
        <taxon>Dikarya</taxon>
        <taxon>Basidiomycota</taxon>
        <taxon>Pucciniomycotina</taxon>
        <taxon>Pucciniomycetes</taxon>
        <taxon>Pucciniales</taxon>
        <taxon>Pucciniaceae</taxon>
        <taxon>Puccinia</taxon>
    </lineage>
</organism>
<feature type="compositionally biased region" description="Polar residues" evidence="1">
    <location>
        <begin position="110"/>
        <end position="121"/>
    </location>
</feature>
<keyword evidence="2" id="KW-0812">Transmembrane</keyword>
<proteinExistence type="predicted"/>
<feature type="non-terminal residue" evidence="3">
    <location>
        <position position="1"/>
    </location>
</feature>
<dbReference type="Proteomes" id="UP000239156">
    <property type="component" value="Unassembled WGS sequence"/>
</dbReference>
<sequence length="183" mass="19219">VLVTRLTKKATRGAPNFPIRHIPSNVKQHKNFKPHTMLSTIYVTCLLASGTSTLLPIVSPNPRVHTDRDPFPVANVVIALLLLSCSCLRLTCRDHNGGLSDAARTASSKMIQLKSSSTDPSSGVHPGGGRSTDPSSVLPWRGDQRTLVPVLPVAGGAPRTLVPGVKPSGGRSTWPGAGLALAL</sequence>
<keyword evidence="2" id="KW-1133">Transmembrane helix</keyword>
<keyword evidence="4" id="KW-1185">Reference proteome</keyword>
<feature type="transmembrane region" description="Helical" evidence="2">
    <location>
        <begin position="37"/>
        <end position="59"/>
    </location>
</feature>
<dbReference type="VEuPathDB" id="FungiDB:PSTT_15629"/>
<name>A0A2S4UGZ0_9BASI</name>
<protein>
    <submittedName>
        <fullName evidence="3">Uncharacterized protein</fullName>
    </submittedName>
</protein>
<comment type="caution">
    <text evidence="3">The sequence shown here is derived from an EMBL/GenBank/DDBJ whole genome shotgun (WGS) entry which is preliminary data.</text>
</comment>
<evidence type="ECO:0000313" key="3">
    <source>
        <dbReference type="EMBL" id="POV96486.1"/>
    </source>
</evidence>
<accession>A0A2S4UGZ0</accession>